<dbReference type="PANTHER" id="PTHR30543">
    <property type="entry name" value="CHROMATE REDUCTASE"/>
    <property type="match status" value="1"/>
</dbReference>
<gene>
    <name evidence="4" type="ORF">CXK94_15230</name>
</gene>
<dbReference type="InterPro" id="IPR050712">
    <property type="entry name" value="NAD(P)H-dep_reductase"/>
</dbReference>
<accession>A0A2N8T286</accession>
<reference evidence="4 5" key="1">
    <citation type="submission" date="2018-01" db="EMBL/GenBank/DDBJ databases">
        <title>Denitrification phenotypes of diverse strains of Pseudomonas stutzeri.</title>
        <authorList>
            <person name="Milligan D.A."/>
            <person name="Bergaust L."/>
            <person name="Bakken L.R."/>
            <person name="Frostegard A."/>
        </authorList>
    </citation>
    <scope>NUCLEOTIDE SEQUENCE [LARGE SCALE GENOMIC DNA]</scope>
    <source>
        <strain evidence="4 5">24a75</strain>
    </source>
</reference>
<protein>
    <submittedName>
        <fullName evidence="4">NAD(P)H-dependent oxidoreductase</fullName>
    </submittedName>
</protein>
<dbReference type="Pfam" id="PF03358">
    <property type="entry name" value="FMN_red"/>
    <property type="match status" value="1"/>
</dbReference>
<evidence type="ECO:0000256" key="2">
    <source>
        <dbReference type="ARBA" id="ARBA00022643"/>
    </source>
</evidence>
<name>A0A2N8T286_STUST</name>
<keyword evidence="2" id="KW-0288">FMN</keyword>
<dbReference type="Proteomes" id="UP000236023">
    <property type="component" value="Unassembled WGS sequence"/>
</dbReference>
<organism evidence="4 5">
    <name type="scientific">Stutzerimonas stutzeri</name>
    <name type="common">Pseudomonas stutzeri</name>
    <dbReference type="NCBI Taxonomy" id="316"/>
    <lineage>
        <taxon>Bacteria</taxon>
        <taxon>Pseudomonadati</taxon>
        <taxon>Pseudomonadota</taxon>
        <taxon>Gammaproteobacteria</taxon>
        <taxon>Pseudomonadales</taxon>
        <taxon>Pseudomonadaceae</taxon>
        <taxon>Stutzerimonas</taxon>
    </lineage>
</organism>
<sequence length="187" mass="20726">MANAPQIKVLGISGSLRRGSFNTAALREAMRLAPAGMLIELADIGEIPLYDEDVYAQGFPPAVERLREQIRAADALLIATPEYNYSVPGVLKNTIDWVSRPPEQPFAGKPVALLGASAGRFGTARAQYHLRQSMVFLDMRPLNRPELMIGTAQKLFDEQGHLTDEATREYLRGLLVALQAWTLEHRK</sequence>
<dbReference type="InterPro" id="IPR005025">
    <property type="entry name" value="FMN_Rdtase-like_dom"/>
</dbReference>
<dbReference type="RefSeq" id="WP_037040702.1">
    <property type="nucleotide sequence ID" value="NZ_JAMOHU010000006.1"/>
</dbReference>
<dbReference type="PANTHER" id="PTHR30543:SF21">
    <property type="entry name" value="NAD(P)H-DEPENDENT FMN REDUCTASE LOT6"/>
    <property type="match status" value="1"/>
</dbReference>
<evidence type="ECO:0000313" key="4">
    <source>
        <dbReference type="EMBL" id="PNG08857.1"/>
    </source>
</evidence>
<comment type="cofactor">
    <cofactor evidence="1">
        <name>FMN</name>
        <dbReference type="ChEBI" id="CHEBI:58210"/>
    </cofactor>
</comment>
<comment type="caution">
    <text evidence="4">The sequence shown here is derived from an EMBL/GenBank/DDBJ whole genome shotgun (WGS) entry which is preliminary data.</text>
</comment>
<dbReference type="SUPFAM" id="SSF52218">
    <property type="entry name" value="Flavoproteins"/>
    <property type="match status" value="1"/>
</dbReference>
<dbReference type="EMBL" id="POUT01000008">
    <property type="protein sequence ID" value="PNG08857.1"/>
    <property type="molecule type" value="Genomic_DNA"/>
</dbReference>
<evidence type="ECO:0000259" key="3">
    <source>
        <dbReference type="Pfam" id="PF03358"/>
    </source>
</evidence>
<proteinExistence type="predicted"/>
<evidence type="ECO:0000256" key="1">
    <source>
        <dbReference type="ARBA" id="ARBA00001917"/>
    </source>
</evidence>
<dbReference type="GO" id="GO:0005829">
    <property type="term" value="C:cytosol"/>
    <property type="evidence" value="ECO:0007669"/>
    <property type="project" value="TreeGrafter"/>
</dbReference>
<dbReference type="GO" id="GO:0010181">
    <property type="term" value="F:FMN binding"/>
    <property type="evidence" value="ECO:0007669"/>
    <property type="project" value="TreeGrafter"/>
</dbReference>
<dbReference type="AlphaFoldDB" id="A0A2N8T286"/>
<keyword evidence="2" id="KW-0285">Flavoprotein</keyword>
<dbReference type="Gene3D" id="3.40.50.360">
    <property type="match status" value="1"/>
</dbReference>
<dbReference type="InterPro" id="IPR029039">
    <property type="entry name" value="Flavoprotein-like_sf"/>
</dbReference>
<feature type="domain" description="NADPH-dependent FMN reductase-like" evidence="3">
    <location>
        <begin position="7"/>
        <end position="153"/>
    </location>
</feature>
<dbReference type="GO" id="GO:0016655">
    <property type="term" value="F:oxidoreductase activity, acting on NAD(P)H, quinone or similar compound as acceptor"/>
    <property type="evidence" value="ECO:0007669"/>
    <property type="project" value="UniProtKB-ARBA"/>
</dbReference>
<evidence type="ECO:0000313" key="5">
    <source>
        <dbReference type="Proteomes" id="UP000236023"/>
    </source>
</evidence>